<name>A0A1S3Z8I6_TOBAC</name>
<gene>
    <name evidence="2" type="primary">LOC107784113</name>
</gene>
<reference evidence="1" key="1">
    <citation type="journal article" date="2014" name="Nat. Commun.">
        <title>The tobacco genome sequence and its comparison with those of tomato and potato.</title>
        <authorList>
            <person name="Sierro N."/>
            <person name="Battey J.N."/>
            <person name="Ouadi S."/>
            <person name="Bakaher N."/>
            <person name="Bovet L."/>
            <person name="Willig A."/>
            <person name="Goepfert S."/>
            <person name="Peitsch M.C."/>
            <person name="Ivanov N.V."/>
        </authorList>
    </citation>
    <scope>NUCLEOTIDE SEQUENCE [LARGE SCALE GENOMIC DNA]</scope>
</reference>
<organism evidence="1 2">
    <name type="scientific">Nicotiana tabacum</name>
    <name type="common">Common tobacco</name>
    <dbReference type="NCBI Taxonomy" id="4097"/>
    <lineage>
        <taxon>Eukaryota</taxon>
        <taxon>Viridiplantae</taxon>
        <taxon>Streptophyta</taxon>
        <taxon>Embryophyta</taxon>
        <taxon>Tracheophyta</taxon>
        <taxon>Spermatophyta</taxon>
        <taxon>Magnoliopsida</taxon>
        <taxon>eudicotyledons</taxon>
        <taxon>Gunneridae</taxon>
        <taxon>Pentapetalae</taxon>
        <taxon>asterids</taxon>
        <taxon>lamiids</taxon>
        <taxon>Solanales</taxon>
        <taxon>Solanaceae</taxon>
        <taxon>Nicotianoideae</taxon>
        <taxon>Nicotianeae</taxon>
        <taxon>Nicotiana</taxon>
    </lineage>
</organism>
<dbReference type="PANTHER" id="PTHR31260:SF79">
    <property type="entry name" value="CYSTATIN DOMAIN-CONTAINING PROTEIN"/>
    <property type="match status" value="1"/>
</dbReference>
<dbReference type="InterPro" id="IPR006462">
    <property type="entry name" value="MS5"/>
</dbReference>
<keyword evidence="1" id="KW-1185">Reference proteome</keyword>
<dbReference type="RefSeq" id="XP_016460669.1">
    <property type="nucleotide sequence ID" value="XM_016605183.1"/>
</dbReference>
<sequence length="139" mass="16104">MDRVVWAKYLKQVEESEGFEIKDFPGECMMITVFPMPFFLDKPENVVLLKDYAGRALKIYNEKYGTEWEVDNILKVNGGGCRNFIFYVTFSVKTSKGGKDIFQAMIEEDGKVEQGLEYNLEFPIIRPQPKKYSCLYAVV</sequence>
<evidence type="ECO:0000313" key="2">
    <source>
        <dbReference type="RefSeq" id="XP_016460669.1"/>
    </source>
</evidence>
<dbReference type="OrthoDB" id="1034349at2759"/>
<dbReference type="GeneID" id="107784113"/>
<accession>A0A1S3Z8I6</accession>
<evidence type="ECO:0000313" key="1">
    <source>
        <dbReference type="Proteomes" id="UP000790787"/>
    </source>
</evidence>
<dbReference type="RefSeq" id="XP_016460669.1">
    <property type="nucleotide sequence ID" value="XM_016605183.2"/>
</dbReference>
<dbReference type="Proteomes" id="UP000790787">
    <property type="component" value="Chromosome 2"/>
</dbReference>
<reference evidence="2" key="2">
    <citation type="submission" date="2025-08" db="UniProtKB">
        <authorList>
            <consortium name="RefSeq"/>
        </authorList>
    </citation>
    <scope>IDENTIFICATION</scope>
    <source>
        <tissue evidence="2">Leaf</tissue>
    </source>
</reference>
<dbReference type="PaxDb" id="4097-A0A1S3Z8I6"/>
<protein>
    <submittedName>
        <fullName evidence="2">Uncharacterized protein LOC107784113</fullName>
    </submittedName>
</protein>
<dbReference type="PANTHER" id="PTHR31260">
    <property type="entry name" value="CYSTATIN/MONELLIN SUPERFAMILY PROTEIN"/>
    <property type="match status" value="1"/>
</dbReference>
<dbReference type="AlphaFoldDB" id="A0A1S3Z8I6"/>
<dbReference type="KEGG" id="nta:107784113"/>
<proteinExistence type="predicted"/>